<keyword evidence="1" id="KW-0805">Transcription regulation</keyword>
<evidence type="ECO:0000259" key="5">
    <source>
        <dbReference type="Pfam" id="PF04542"/>
    </source>
</evidence>
<dbReference type="GO" id="GO:0016987">
    <property type="term" value="F:sigma factor activity"/>
    <property type="evidence" value="ECO:0007669"/>
    <property type="project" value="UniProtKB-KW"/>
</dbReference>
<evidence type="ECO:0000313" key="7">
    <source>
        <dbReference type="EMBL" id="BCL61432.1"/>
    </source>
</evidence>
<dbReference type="NCBIfam" id="TIGR02937">
    <property type="entry name" value="sigma70-ECF"/>
    <property type="match status" value="1"/>
</dbReference>
<proteinExistence type="predicted"/>
<keyword evidence="2" id="KW-0731">Sigma factor</keyword>
<dbReference type="PANTHER" id="PTHR43133">
    <property type="entry name" value="RNA POLYMERASE ECF-TYPE SIGMA FACTO"/>
    <property type="match status" value="1"/>
</dbReference>
<feature type="domain" description="RNA polymerase sigma-70 region 2" evidence="5">
    <location>
        <begin position="24"/>
        <end position="88"/>
    </location>
</feature>
<dbReference type="Proteomes" id="UP000826725">
    <property type="component" value="Chromosome"/>
</dbReference>
<keyword evidence="3" id="KW-0238">DNA-binding</keyword>
<evidence type="ECO:0000259" key="6">
    <source>
        <dbReference type="Pfam" id="PF08281"/>
    </source>
</evidence>
<evidence type="ECO:0000313" key="8">
    <source>
        <dbReference type="Proteomes" id="UP000826725"/>
    </source>
</evidence>
<dbReference type="PANTHER" id="PTHR43133:SF8">
    <property type="entry name" value="RNA POLYMERASE SIGMA FACTOR HI_1459-RELATED"/>
    <property type="match status" value="1"/>
</dbReference>
<dbReference type="Pfam" id="PF08281">
    <property type="entry name" value="Sigma70_r4_2"/>
    <property type="match status" value="1"/>
</dbReference>
<dbReference type="InterPro" id="IPR014284">
    <property type="entry name" value="RNA_pol_sigma-70_dom"/>
</dbReference>
<dbReference type="RefSeq" id="WP_228853888.1">
    <property type="nucleotide sequence ID" value="NZ_AP024086.1"/>
</dbReference>
<dbReference type="AlphaFoldDB" id="A0A8D5JMC5"/>
<sequence length="211" mass="25012">MNSETDEYTVRRILAGNTQLYSIIVKRYERPIYNLMYRYSRREQEAADLTQDVFLKAYNKLSTFDCKRRFFSWIYSLAVNRARDWQRNNVVKLRALSELQWEKPTIENGSQQEKKLLAGEEINNLYAALEKLPEITREIILLRYKEELPIAELATIFKLSESAVKMRISRGLGKMKRVLGGERYENNKYNDIYQLKCFEGSESQTYSLEET</sequence>
<protein>
    <submittedName>
        <fullName evidence="7">RNA polymerase sigma factor</fullName>
    </submittedName>
</protein>
<name>A0A8D5JMC5_9BACT</name>
<reference evidence="7" key="1">
    <citation type="submission" date="2020-09" db="EMBL/GenBank/DDBJ databases">
        <title>Desulfogranum mesoprofundum gen. nov., sp. nov., a novel mesophilic, sulfate-reducing chemolithoautotroph isolated from a deep-sea hydrothermal vent chimney in the Suiyo Seamount.</title>
        <authorList>
            <person name="Hashimoto Y."/>
            <person name="Nakagawa S."/>
        </authorList>
    </citation>
    <scope>NUCLEOTIDE SEQUENCE</scope>
    <source>
        <strain evidence="7">KT2</strain>
    </source>
</reference>
<dbReference type="EMBL" id="AP024086">
    <property type="protein sequence ID" value="BCL61432.1"/>
    <property type="molecule type" value="Genomic_DNA"/>
</dbReference>
<keyword evidence="8" id="KW-1185">Reference proteome</keyword>
<dbReference type="InterPro" id="IPR007627">
    <property type="entry name" value="RNA_pol_sigma70_r2"/>
</dbReference>
<dbReference type="GO" id="GO:0006352">
    <property type="term" value="P:DNA-templated transcription initiation"/>
    <property type="evidence" value="ECO:0007669"/>
    <property type="project" value="InterPro"/>
</dbReference>
<evidence type="ECO:0000256" key="4">
    <source>
        <dbReference type="ARBA" id="ARBA00023163"/>
    </source>
</evidence>
<dbReference type="GO" id="GO:0003677">
    <property type="term" value="F:DNA binding"/>
    <property type="evidence" value="ECO:0007669"/>
    <property type="project" value="UniProtKB-KW"/>
</dbReference>
<feature type="domain" description="RNA polymerase sigma factor 70 region 4 type 2" evidence="6">
    <location>
        <begin position="123"/>
        <end position="175"/>
    </location>
</feature>
<dbReference type="InterPro" id="IPR039425">
    <property type="entry name" value="RNA_pol_sigma-70-like"/>
</dbReference>
<dbReference type="Pfam" id="PF04542">
    <property type="entry name" value="Sigma70_r2"/>
    <property type="match status" value="1"/>
</dbReference>
<organism evidence="7 8">
    <name type="scientific">Desulfomarina profundi</name>
    <dbReference type="NCBI Taxonomy" id="2772557"/>
    <lineage>
        <taxon>Bacteria</taxon>
        <taxon>Pseudomonadati</taxon>
        <taxon>Thermodesulfobacteriota</taxon>
        <taxon>Desulfobulbia</taxon>
        <taxon>Desulfobulbales</taxon>
        <taxon>Desulfobulbaceae</taxon>
        <taxon>Desulfomarina</taxon>
    </lineage>
</organism>
<dbReference type="KEGG" id="dbk:DGMP_21250"/>
<keyword evidence="4" id="KW-0804">Transcription</keyword>
<dbReference type="InterPro" id="IPR013249">
    <property type="entry name" value="RNA_pol_sigma70_r4_t2"/>
</dbReference>
<dbReference type="CDD" id="cd06171">
    <property type="entry name" value="Sigma70_r4"/>
    <property type="match status" value="1"/>
</dbReference>
<accession>A0A8D5JMC5</accession>
<evidence type="ECO:0000256" key="3">
    <source>
        <dbReference type="ARBA" id="ARBA00023125"/>
    </source>
</evidence>
<evidence type="ECO:0000256" key="1">
    <source>
        <dbReference type="ARBA" id="ARBA00023015"/>
    </source>
</evidence>
<gene>
    <name evidence="7" type="primary">csfU</name>
    <name evidence="7" type="ORF">DGMP_21250</name>
</gene>
<evidence type="ECO:0000256" key="2">
    <source>
        <dbReference type="ARBA" id="ARBA00023082"/>
    </source>
</evidence>